<evidence type="ECO:0000313" key="2">
    <source>
        <dbReference type="Proteomes" id="UP000267003"/>
    </source>
</evidence>
<evidence type="ECO:0000313" key="1">
    <source>
        <dbReference type="EMBL" id="RKH52291.1"/>
    </source>
</evidence>
<dbReference type="AlphaFoldDB" id="A0A3A8PCJ4"/>
<dbReference type="Proteomes" id="UP000267003">
    <property type="component" value="Unassembled WGS sequence"/>
</dbReference>
<accession>A0A3A8PCJ4</accession>
<dbReference type="EMBL" id="RAWK01000446">
    <property type="protein sequence ID" value="RKH52291.1"/>
    <property type="molecule type" value="Genomic_DNA"/>
</dbReference>
<keyword evidence="2" id="KW-1185">Reference proteome</keyword>
<gene>
    <name evidence="1" type="ORF">D7W81_39940</name>
</gene>
<name>A0A3A8PCJ4_9BACT</name>
<comment type="caution">
    <text evidence="1">The sequence shown here is derived from an EMBL/GenBank/DDBJ whole genome shotgun (WGS) entry which is preliminary data.</text>
</comment>
<proteinExistence type="predicted"/>
<sequence>GTGRAVISRLKVLGEEPDRMIPINARQGEAYFGYSPSGAHPDAGLLAVRDKDLDWKLFLDTGVSVVPVPEGYRVVGVVQPPAPSPPGLVALDPDRRGFHFFSSQSPRLLAVASGPVVQAAASHGQPVLGWLTKTGDFVLWDLMEQTMLYRSVPEVAS</sequence>
<protein>
    <submittedName>
        <fullName evidence="1">Uncharacterized protein</fullName>
    </submittedName>
</protein>
<feature type="non-terminal residue" evidence="1">
    <location>
        <position position="1"/>
    </location>
</feature>
<organism evidence="1 2">
    <name type="scientific">Corallococcus aberystwythensis</name>
    <dbReference type="NCBI Taxonomy" id="2316722"/>
    <lineage>
        <taxon>Bacteria</taxon>
        <taxon>Pseudomonadati</taxon>
        <taxon>Myxococcota</taxon>
        <taxon>Myxococcia</taxon>
        <taxon>Myxococcales</taxon>
        <taxon>Cystobacterineae</taxon>
        <taxon>Myxococcaceae</taxon>
        <taxon>Corallococcus</taxon>
    </lineage>
</organism>
<reference evidence="2" key="1">
    <citation type="submission" date="2018-09" db="EMBL/GenBank/DDBJ databases">
        <authorList>
            <person name="Livingstone P.G."/>
            <person name="Whitworth D.E."/>
        </authorList>
    </citation>
    <scope>NUCLEOTIDE SEQUENCE [LARGE SCALE GENOMIC DNA]</scope>
    <source>
        <strain evidence="2">AB050A</strain>
    </source>
</reference>